<reference evidence="1 2" key="1">
    <citation type="submission" date="2008-03" db="EMBL/GenBank/DDBJ databases">
        <title>Sequencing of the draft genome and assembly of Burkholderia ambifaria MEX-5.</title>
        <authorList>
            <consortium name="US DOE Joint Genome Institute (JGI-PGF)"/>
            <person name="Copeland A."/>
            <person name="Lucas S."/>
            <person name="Lapidus A."/>
            <person name="Glavina del Rio T."/>
            <person name="Dalin E."/>
            <person name="Tice H."/>
            <person name="Bruce D."/>
            <person name="Goodwin L."/>
            <person name="Pitluck S."/>
            <person name="Larimer F."/>
            <person name="Land M.L."/>
            <person name="Hauser L."/>
            <person name="Tiedje J."/>
            <person name="Richardson P."/>
        </authorList>
    </citation>
    <scope>NUCLEOTIDE SEQUENCE [LARGE SCALE GENOMIC DNA]</scope>
    <source>
        <strain evidence="1 2">MEX-5</strain>
    </source>
</reference>
<name>B1TG46_9BURK</name>
<gene>
    <name evidence="1" type="ORF">BamMEX5DRAFT_6767</name>
</gene>
<protein>
    <submittedName>
        <fullName evidence="1">Uncharacterized protein</fullName>
    </submittedName>
</protein>
<comment type="caution">
    <text evidence="1">The sequence shown here is derived from an EMBL/GenBank/DDBJ whole genome shotgun (WGS) entry which is preliminary data.</text>
</comment>
<accession>B1TG46</accession>
<dbReference type="AlphaFoldDB" id="B1TG46"/>
<evidence type="ECO:0000313" key="1">
    <source>
        <dbReference type="EMBL" id="EDT37460.1"/>
    </source>
</evidence>
<dbReference type="Proteomes" id="UP000004814">
    <property type="component" value="Unassembled WGS sequence"/>
</dbReference>
<sequence length="102" mass="11008">MFQIALLLTARLPTFVSCPVRFALFCKITFAELVASATTLPVKVLLSTVRLAVLPSLTSSKLPLPPIRFEPLLTVTLLTKLGTLEKSESTTIAAPLRPSTVD</sequence>
<dbReference type="EMBL" id="ABLK01000462">
    <property type="protein sequence ID" value="EDT37460.1"/>
    <property type="molecule type" value="Genomic_DNA"/>
</dbReference>
<proteinExistence type="predicted"/>
<organism evidence="1 2">
    <name type="scientific">Burkholderia ambifaria MEX-5</name>
    <dbReference type="NCBI Taxonomy" id="396597"/>
    <lineage>
        <taxon>Bacteria</taxon>
        <taxon>Pseudomonadati</taxon>
        <taxon>Pseudomonadota</taxon>
        <taxon>Betaproteobacteria</taxon>
        <taxon>Burkholderiales</taxon>
        <taxon>Burkholderiaceae</taxon>
        <taxon>Burkholderia</taxon>
        <taxon>Burkholderia cepacia complex</taxon>
    </lineage>
</organism>
<evidence type="ECO:0000313" key="2">
    <source>
        <dbReference type="Proteomes" id="UP000004814"/>
    </source>
</evidence>